<keyword evidence="1" id="KW-0472">Membrane</keyword>
<evidence type="ECO:0008006" key="4">
    <source>
        <dbReference type="Google" id="ProtNLM"/>
    </source>
</evidence>
<dbReference type="RefSeq" id="WP_054535809.1">
    <property type="nucleotide sequence ID" value="NZ_LGKP01000025.1"/>
</dbReference>
<evidence type="ECO:0000313" key="3">
    <source>
        <dbReference type="Proteomes" id="UP000050277"/>
    </source>
</evidence>
<name>A0A0P6YJZ1_9CHLR</name>
<sequence>MDLFQAAHQALNQHNYQLAQHHLITLVRANPSHGEAWWLLAQTFDDPQKRQDCLDRAQRNGYQPVAQVIEPESVILPWEQADAWDSPPAPNFSAATVATPTLASTLLPNPTASGAANAFQLPAVLPYPRLNPTDLNHIVKLLNKQPDRSQQIQAVMGMFQCSAEQADLLLQGVVYHHPQLLRPAKIDMSRFVLELISVILGLGLALIGGFLFFNPGTIRRRWPVRLFFIGLLIAVTAGSRMVMLTRNPS</sequence>
<evidence type="ECO:0000313" key="2">
    <source>
        <dbReference type="EMBL" id="KPL85487.1"/>
    </source>
</evidence>
<keyword evidence="1" id="KW-1133">Transmembrane helix</keyword>
<proteinExistence type="predicted"/>
<gene>
    <name evidence="2" type="ORF">SE18_17850</name>
</gene>
<evidence type="ECO:0000256" key="1">
    <source>
        <dbReference type="SAM" id="Phobius"/>
    </source>
</evidence>
<feature type="transmembrane region" description="Helical" evidence="1">
    <location>
        <begin position="191"/>
        <end position="213"/>
    </location>
</feature>
<reference evidence="2 3" key="1">
    <citation type="submission" date="2015-07" db="EMBL/GenBank/DDBJ databases">
        <title>Whole genome sequence of Herpetosiphon geysericola DSM 7119.</title>
        <authorList>
            <person name="Hemp J."/>
            <person name="Ward L.M."/>
            <person name="Pace L.A."/>
            <person name="Fischer W.W."/>
        </authorList>
    </citation>
    <scope>NUCLEOTIDE SEQUENCE [LARGE SCALE GENOMIC DNA]</scope>
    <source>
        <strain evidence="2 3">DSM 7119</strain>
    </source>
</reference>
<dbReference type="AlphaFoldDB" id="A0A0P6YJZ1"/>
<dbReference type="OrthoDB" id="9824534at2"/>
<keyword evidence="3" id="KW-1185">Reference proteome</keyword>
<comment type="caution">
    <text evidence="2">The sequence shown here is derived from an EMBL/GenBank/DDBJ whole genome shotgun (WGS) entry which is preliminary data.</text>
</comment>
<accession>A0A0P6YJZ1</accession>
<dbReference type="STRING" id="70996.SE18_17850"/>
<dbReference type="Proteomes" id="UP000050277">
    <property type="component" value="Unassembled WGS sequence"/>
</dbReference>
<dbReference type="EMBL" id="LGKP01000025">
    <property type="protein sequence ID" value="KPL85487.1"/>
    <property type="molecule type" value="Genomic_DNA"/>
</dbReference>
<protein>
    <recommendedName>
        <fullName evidence="4">Tetratricopeptide repeat protein</fullName>
    </recommendedName>
</protein>
<organism evidence="2 3">
    <name type="scientific">Herpetosiphon geysericola</name>
    <dbReference type="NCBI Taxonomy" id="70996"/>
    <lineage>
        <taxon>Bacteria</taxon>
        <taxon>Bacillati</taxon>
        <taxon>Chloroflexota</taxon>
        <taxon>Chloroflexia</taxon>
        <taxon>Herpetosiphonales</taxon>
        <taxon>Herpetosiphonaceae</taxon>
        <taxon>Herpetosiphon</taxon>
    </lineage>
</organism>
<feature type="transmembrane region" description="Helical" evidence="1">
    <location>
        <begin position="225"/>
        <end position="243"/>
    </location>
</feature>
<keyword evidence="1" id="KW-0812">Transmembrane</keyword>